<dbReference type="Proteomes" id="UP001174136">
    <property type="component" value="Unassembled WGS sequence"/>
</dbReference>
<organism evidence="2 3">
    <name type="scientific">Merluccius polli</name>
    <name type="common">Benguela hake</name>
    <name type="synonym">Merluccius cadenati</name>
    <dbReference type="NCBI Taxonomy" id="89951"/>
    <lineage>
        <taxon>Eukaryota</taxon>
        <taxon>Metazoa</taxon>
        <taxon>Chordata</taxon>
        <taxon>Craniata</taxon>
        <taxon>Vertebrata</taxon>
        <taxon>Euteleostomi</taxon>
        <taxon>Actinopterygii</taxon>
        <taxon>Neopterygii</taxon>
        <taxon>Teleostei</taxon>
        <taxon>Neoteleostei</taxon>
        <taxon>Acanthomorphata</taxon>
        <taxon>Zeiogadaria</taxon>
        <taxon>Gadariae</taxon>
        <taxon>Gadiformes</taxon>
        <taxon>Gadoidei</taxon>
        <taxon>Merlucciidae</taxon>
        <taxon>Merluccius</taxon>
    </lineage>
</organism>
<keyword evidence="2" id="KW-0695">RNA-directed DNA polymerase</keyword>
<dbReference type="CDD" id="cd01650">
    <property type="entry name" value="RT_nLTR_like"/>
    <property type="match status" value="1"/>
</dbReference>
<dbReference type="InterPro" id="IPR043502">
    <property type="entry name" value="DNA/RNA_pol_sf"/>
</dbReference>
<feature type="domain" description="Reverse transcriptase" evidence="1">
    <location>
        <begin position="135"/>
        <end position="320"/>
    </location>
</feature>
<evidence type="ECO:0000259" key="1">
    <source>
        <dbReference type="PROSITE" id="PS50878"/>
    </source>
</evidence>
<protein>
    <submittedName>
        <fullName evidence="2">RNA-directed DNA polymerase from mobile element jockey</fullName>
    </submittedName>
</protein>
<comment type="caution">
    <text evidence="2">The sequence shown here is derived from an EMBL/GenBank/DDBJ whole genome shotgun (WGS) entry which is preliminary data.</text>
</comment>
<evidence type="ECO:0000313" key="2">
    <source>
        <dbReference type="EMBL" id="KAK0140313.1"/>
    </source>
</evidence>
<gene>
    <name evidence="2" type="primary">pol_68</name>
    <name evidence="2" type="ORF">N1851_022788</name>
</gene>
<proteinExistence type="predicted"/>
<keyword evidence="2" id="KW-0808">Transferase</keyword>
<name>A0AA47NXA1_MERPO</name>
<dbReference type="PANTHER" id="PTHR47510:SF3">
    <property type="entry name" value="ENDO_EXONUCLEASE_PHOSPHATASE DOMAIN-CONTAINING PROTEIN"/>
    <property type="match status" value="1"/>
</dbReference>
<keyword evidence="2" id="KW-0548">Nucleotidyltransferase</keyword>
<dbReference type="PANTHER" id="PTHR47510">
    <property type="entry name" value="REVERSE TRANSCRIPTASE DOMAIN-CONTAINING PROTEIN"/>
    <property type="match status" value="1"/>
</dbReference>
<dbReference type="PROSITE" id="PS50878">
    <property type="entry name" value="RT_POL"/>
    <property type="match status" value="1"/>
</dbReference>
<dbReference type="InterPro" id="IPR000477">
    <property type="entry name" value="RT_dom"/>
</dbReference>
<keyword evidence="3" id="KW-1185">Reference proteome</keyword>
<evidence type="ECO:0000313" key="3">
    <source>
        <dbReference type="Proteomes" id="UP001174136"/>
    </source>
</evidence>
<dbReference type="Pfam" id="PF00078">
    <property type="entry name" value="RVT_1"/>
    <property type="match status" value="1"/>
</dbReference>
<dbReference type="AlphaFoldDB" id="A0AA47NXA1"/>
<dbReference type="EMBL" id="JAOPHQ010004263">
    <property type="protein sequence ID" value="KAK0140313.1"/>
    <property type="molecule type" value="Genomic_DNA"/>
</dbReference>
<dbReference type="GO" id="GO:0003964">
    <property type="term" value="F:RNA-directed DNA polymerase activity"/>
    <property type="evidence" value="ECO:0007669"/>
    <property type="project" value="UniProtKB-KW"/>
</dbReference>
<reference evidence="2" key="1">
    <citation type="journal article" date="2023" name="Front. Mar. Sci.">
        <title>A new Merluccius polli reference genome to investigate the effects of global change in West African waters.</title>
        <authorList>
            <person name="Mateo J.L."/>
            <person name="Blanco-Fernandez C."/>
            <person name="Garcia-Vazquez E."/>
            <person name="Machado-Schiaffino G."/>
        </authorList>
    </citation>
    <scope>NUCLEOTIDE SEQUENCE</scope>
    <source>
        <strain evidence="2">C29</strain>
        <tissue evidence="2">Fin</tissue>
    </source>
</reference>
<sequence>MDCIKMKKGAFKLGDKAAVRAAQKDLNLKITSARHQHKERVEQNLAECNTKKLWDSIRHMTNMDAKKKPPFARNEITRANELNNFYMRFNVDNSADCADVLESTKKATGPDGLSAFILQSFAEELSPVWMKLFQFSMDTYTVPRLWKKSIILAIPKKVSPQEDNDYRPVAITSNVFKSLEKIMIEKLRTAVEPALDKYQFAYTRNRSTSDAIATVMHLVLKHLENPAGYARLLFVDFSSAFNLIQPHILLKKLVQLNVNPFLIRWYYSFLSNRPQQVKFNSALSDLAVCSTGAPQGCVSSPFLFTLYTNDCVSSEPNQFS</sequence>
<dbReference type="SUPFAM" id="SSF56672">
    <property type="entry name" value="DNA/RNA polymerases"/>
    <property type="match status" value="1"/>
</dbReference>
<accession>A0AA47NXA1</accession>